<keyword evidence="3" id="KW-0808">Transferase</keyword>
<feature type="active site" description="Nucleophile" evidence="7">
    <location>
        <position position="453"/>
    </location>
</feature>
<dbReference type="PROSITE" id="PS52029">
    <property type="entry name" value="LD_TPASE"/>
    <property type="match status" value="1"/>
</dbReference>
<keyword evidence="5 7" id="KW-0573">Peptidoglycan synthesis</keyword>
<keyword evidence="6 7" id="KW-0961">Cell wall biogenesis/degradation</keyword>
<dbReference type="InterPro" id="IPR052905">
    <property type="entry name" value="LD-transpeptidase_YkuD-like"/>
</dbReference>
<evidence type="ECO:0000313" key="9">
    <source>
        <dbReference type="EMBL" id="MBK9716505.1"/>
    </source>
</evidence>
<dbReference type="InterPro" id="IPR038063">
    <property type="entry name" value="Transpep_catalytic_dom"/>
</dbReference>
<sequence length="533" mass="63146">MFNSCKKIKIEGVISQDSQVYRNLDYSSQKLDSCYVNDFLENESSLTKFKEDISSFYRRRNFQFAWFSNNIFTVGANTFINALYEYQVIFHDSTLIDESLLSLINPFLMNDQDCKLNDDQKLLIEIHLTAIFFKYANRVYYGIDKNIKDLEWFIPRKKKNFYYLIDTLVNAKVGYEIYEPVNSFYKALKNELKRYSHIEKEGLWCLIGALPNKLIKGDRSPIIEMVKDNLFLTQDYLEFDHDDLFDECMEESIKLFQKRNGFIENGMLDESTFYQLNQPISYKIKQIMINLERLRWMPDTIPNNYLLVNIPDFRLQVYENGIEQWNLNVVVGKQATATNIFMGILSMVVFCPFWNIPSSIIINELIPKIKRNENYLSQNNMEILKNGKRVSSSSIQWSNYKKSFPYTIRQKPGKNNALGQVKFVFPNHFNIYLHDTPAKELFNQTTRAFSHGCIRLSEPQKLAKYLLRFEEFYTENKINELMYSEKETIVQIKPHIPVIITYLTSWVDDSKRLQFRKDIYGHDKKLYSEIFGN</sequence>
<evidence type="ECO:0000313" key="10">
    <source>
        <dbReference type="Proteomes" id="UP000808349"/>
    </source>
</evidence>
<dbReference type="Proteomes" id="UP000808349">
    <property type="component" value="Unassembled WGS sequence"/>
</dbReference>
<dbReference type="PANTHER" id="PTHR41533:SF2">
    <property type="entry name" value="BLR7131 PROTEIN"/>
    <property type="match status" value="1"/>
</dbReference>
<organism evidence="9 10">
    <name type="scientific">Candidatus Defluviibacterium haderslevense</name>
    <dbReference type="NCBI Taxonomy" id="2981993"/>
    <lineage>
        <taxon>Bacteria</taxon>
        <taxon>Pseudomonadati</taxon>
        <taxon>Bacteroidota</taxon>
        <taxon>Saprospiria</taxon>
        <taxon>Saprospirales</taxon>
        <taxon>Saprospiraceae</taxon>
        <taxon>Candidatus Defluviibacterium</taxon>
    </lineage>
</organism>
<name>A0A9D7S607_9BACT</name>
<dbReference type="GO" id="GO:0009252">
    <property type="term" value="P:peptidoglycan biosynthetic process"/>
    <property type="evidence" value="ECO:0007669"/>
    <property type="project" value="UniProtKB-KW"/>
</dbReference>
<comment type="caution">
    <text evidence="9">The sequence shown here is derived from an EMBL/GenBank/DDBJ whole genome shotgun (WGS) entry which is preliminary data.</text>
</comment>
<dbReference type="AlphaFoldDB" id="A0A9D7S607"/>
<feature type="active site" description="Proton donor/acceptor" evidence="7">
    <location>
        <position position="434"/>
    </location>
</feature>
<evidence type="ECO:0000256" key="6">
    <source>
        <dbReference type="ARBA" id="ARBA00023316"/>
    </source>
</evidence>
<dbReference type="Gene3D" id="2.40.440.10">
    <property type="entry name" value="L,D-transpeptidase catalytic domain-like"/>
    <property type="match status" value="1"/>
</dbReference>
<evidence type="ECO:0000256" key="2">
    <source>
        <dbReference type="ARBA" id="ARBA00005992"/>
    </source>
</evidence>
<proteinExistence type="inferred from homology"/>
<dbReference type="GO" id="GO:0008360">
    <property type="term" value="P:regulation of cell shape"/>
    <property type="evidence" value="ECO:0007669"/>
    <property type="project" value="UniProtKB-UniRule"/>
</dbReference>
<dbReference type="EMBL" id="JADKFW010000004">
    <property type="protein sequence ID" value="MBK9716505.1"/>
    <property type="molecule type" value="Genomic_DNA"/>
</dbReference>
<dbReference type="CDD" id="cd16913">
    <property type="entry name" value="YkuD_like"/>
    <property type="match status" value="1"/>
</dbReference>
<keyword evidence="4 7" id="KW-0133">Cell shape</keyword>
<evidence type="ECO:0000256" key="4">
    <source>
        <dbReference type="ARBA" id="ARBA00022960"/>
    </source>
</evidence>
<gene>
    <name evidence="9" type="ORF">IPO85_03085</name>
</gene>
<evidence type="ECO:0000256" key="1">
    <source>
        <dbReference type="ARBA" id="ARBA00004752"/>
    </source>
</evidence>
<dbReference type="GO" id="GO:0016740">
    <property type="term" value="F:transferase activity"/>
    <property type="evidence" value="ECO:0007669"/>
    <property type="project" value="UniProtKB-KW"/>
</dbReference>
<evidence type="ECO:0000256" key="3">
    <source>
        <dbReference type="ARBA" id="ARBA00022679"/>
    </source>
</evidence>
<reference evidence="9 10" key="1">
    <citation type="submission" date="2020-10" db="EMBL/GenBank/DDBJ databases">
        <title>Connecting structure to function with the recovery of over 1000 high-quality activated sludge metagenome-assembled genomes encoding full-length rRNA genes using long-read sequencing.</title>
        <authorList>
            <person name="Singleton C.M."/>
            <person name="Petriglieri F."/>
            <person name="Kristensen J.M."/>
            <person name="Kirkegaard R.H."/>
            <person name="Michaelsen T.Y."/>
            <person name="Andersen M.H."/>
            <person name="Karst S.M."/>
            <person name="Dueholm M.S."/>
            <person name="Nielsen P.H."/>
            <person name="Albertsen M."/>
        </authorList>
    </citation>
    <scope>NUCLEOTIDE SEQUENCE [LARGE SCALE GENOMIC DNA]</scope>
    <source>
        <strain evidence="9">Ribe_18-Q3-R11-54_BAT3C.373</strain>
    </source>
</reference>
<dbReference type="SUPFAM" id="SSF47090">
    <property type="entry name" value="PGBD-like"/>
    <property type="match status" value="1"/>
</dbReference>
<dbReference type="PANTHER" id="PTHR41533">
    <property type="entry name" value="L,D-TRANSPEPTIDASE HI_1667-RELATED"/>
    <property type="match status" value="1"/>
</dbReference>
<dbReference type="InterPro" id="IPR036365">
    <property type="entry name" value="PGBD-like_sf"/>
</dbReference>
<dbReference type="Pfam" id="PF03734">
    <property type="entry name" value="YkuD"/>
    <property type="match status" value="1"/>
</dbReference>
<accession>A0A9D7S607</accession>
<comment type="similarity">
    <text evidence="2">Belongs to the YkuD family.</text>
</comment>
<evidence type="ECO:0000256" key="5">
    <source>
        <dbReference type="ARBA" id="ARBA00022984"/>
    </source>
</evidence>
<protein>
    <submittedName>
        <fullName evidence="9">L,D-transpeptidase family protein</fullName>
    </submittedName>
</protein>
<dbReference type="SUPFAM" id="SSF141523">
    <property type="entry name" value="L,D-transpeptidase catalytic domain-like"/>
    <property type="match status" value="1"/>
</dbReference>
<evidence type="ECO:0000259" key="8">
    <source>
        <dbReference type="PROSITE" id="PS52029"/>
    </source>
</evidence>
<dbReference type="InterPro" id="IPR045380">
    <property type="entry name" value="LD_TPept_scaffold_dom"/>
</dbReference>
<feature type="domain" description="L,D-TPase catalytic" evidence="8">
    <location>
        <begin position="304"/>
        <end position="481"/>
    </location>
</feature>
<comment type="pathway">
    <text evidence="1 7">Cell wall biogenesis; peptidoglycan biosynthesis.</text>
</comment>
<dbReference type="InterPro" id="IPR005490">
    <property type="entry name" value="LD_TPept_cat_dom"/>
</dbReference>
<evidence type="ECO:0000256" key="7">
    <source>
        <dbReference type="PROSITE-ProRule" id="PRU01373"/>
    </source>
</evidence>
<dbReference type="Pfam" id="PF20142">
    <property type="entry name" value="Scaffold"/>
    <property type="match status" value="1"/>
</dbReference>
<dbReference type="GO" id="GO:0071555">
    <property type="term" value="P:cell wall organization"/>
    <property type="evidence" value="ECO:0007669"/>
    <property type="project" value="UniProtKB-UniRule"/>
</dbReference>
<dbReference type="GO" id="GO:0004180">
    <property type="term" value="F:carboxypeptidase activity"/>
    <property type="evidence" value="ECO:0007669"/>
    <property type="project" value="UniProtKB-ARBA"/>
</dbReference>